<dbReference type="EMBL" id="KB007925">
    <property type="protein sequence ID" value="ELR20270.1"/>
    <property type="molecule type" value="Genomic_DNA"/>
</dbReference>
<dbReference type="Proteomes" id="UP000011083">
    <property type="component" value="Unassembled WGS sequence"/>
</dbReference>
<evidence type="ECO:0000313" key="2">
    <source>
        <dbReference type="EMBL" id="ELR20270.1"/>
    </source>
</evidence>
<feature type="non-terminal residue" evidence="2">
    <location>
        <position position="115"/>
    </location>
</feature>
<evidence type="ECO:0000256" key="1">
    <source>
        <dbReference type="SAM" id="MobiDB-lite"/>
    </source>
</evidence>
<organism evidence="2 3">
    <name type="scientific">Acanthamoeba castellanii (strain ATCC 30010 / Neff)</name>
    <dbReference type="NCBI Taxonomy" id="1257118"/>
    <lineage>
        <taxon>Eukaryota</taxon>
        <taxon>Amoebozoa</taxon>
        <taxon>Discosea</taxon>
        <taxon>Longamoebia</taxon>
        <taxon>Centramoebida</taxon>
        <taxon>Acanthamoebidae</taxon>
        <taxon>Acanthamoeba</taxon>
    </lineage>
</organism>
<gene>
    <name evidence="2" type="ORF">ACA1_013010</name>
</gene>
<feature type="region of interest" description="Disordered" evidence="1">
    <location>
        <begin position="1"/>
        <end position="92"/>
    </location>
</feature>
<feature type="compositionally biased region" description="Low complexity" evidence="1">
    <location>
        <begin position="1"/>
        <end position="62"/>
    </location>
</feature>
<feature type="compositionally biased region" description="Polar residues" evidence="1">
    <location>
        <begin position="72"/>
        <end position="91"/>
    </location>
</feature>
<dbReference type="AlphaFoldDB" id="L8H513"/>
<evidence type="ECO:0000313" key="3">
    <source>
        <dbReference type="Proteomes" id="UP000011083"/>
    </source>
</evidence>
<reference evidence="2 3" key="1">
    <citation type="journal article" date="2013" name="Genome Biol.">
        <title>Genome of Acanthamoeba castellanii highlights extensive lateral gene transfer and early evolution of tyrosine kinase signaling.</title>
        <authorList>
            <person name="Clarke M."/>
            <person name="Lohan A.J."/>
            <person name="Liu B."/>
            <person name="Lagkouvardos I."/>
            <person name="Roy S."/>
            <person name="Zafar N."/>
            <person name="Bertelli C."/>
            <person name="Schilde C."/>
            <person name="Kianianmomeni A."/>
            <person name="Burglin T.R."/>
            <person name="Frech C."/>
            <person name="Turcotte B."/>
            <person name="Kopec K.O."/>
            <person name="Synnott J.M."/>
            <person name="Choo C."/>
            <person name="Paponov I."/>
            <person name="Finkler A."/>
            <person name="Soon Heng Tan C."/>
            <person name="Hutchins A.P."/>
            <person name="Weinmeier T."/>
            <person name="Rattei T."/>
            <person name="Chu J.S."/>
            <person name="Gimenez G."/>
            <person name="Irimia M."/>
            <person name="Rigden D.J."/>
            <person name="Fitzpatrick D.A."/>
            <person name="Lorenzo-Morales J."/>
            <person name="Bateman A."/>
            <person name="Chiu C.H."/>
            <person name="Tang P."/>
            <person name="Hegemann P."/>
            <person name="Fromm H."/>
            <person name="Raoult D."/>
            <person name="Greub G."/>
            <person name="Miranda-Saavedra D."/>
            <person name="Chen N."/>
            <person name="Nash P."/>
            <person name="Ginger M.L."/>
            <person name="Horn M."/>
            <person name="Schaap P."/>
            <person name="Caler L."/>
            <person name="Loftus B."/>
        </authorList>
    </citation>
    <scope>NUCLEOTIDE SEQUENCE [LARGE SCALE GENOMIC DNA]</scope>
    <source>
        <strain evidence="2 3">Neff</strain>
    </source>
</reference>
<accession>L8H513</accession>
<name>L8H513_ACACF</name>
<dbReference type="VEuPathDB" id="AmoebaDB:ACA1_013010"/>
<protein>
    <submittedName>
        <fullName evidence="2">Uncharacterized protein</fullName>
    </submittedName>
</protein>
<dbReference type="GeneID" id="14921121"/>
<sequence length="115" mass="11243">MNNPPSASVWASSSTPSGSSIAAQASASPTAWVASPKPTPSRSPSSAASSGAHASAGASGASLNHTHGGGETTPNSTPTTVALAGDNSSPVLDSGSHLLDVGTYREIATFQRLVK</sequence>
<dbReference type="RefSeq" id="XP_004342380.1">
    <property type="nucleotide sequence ID" value="XM_004342331.1"/>
</dbReference>
<keyword evidence="3" id="KW-1185">Reference proteome</keyword>
<proteinExistence type="predicted"/>
<dbReference type="KEGG" id="acan:ACA1_013010"/>